<dbReference type="SUPFAM" id="SSF51445">
    <property type="entry name" value="(Trans)glycosidases"/>
    <property type="match status" value="1"/>
</dbReference>
<evidence type="ECO:0000313" key="9">
    <source>
        <dbReference type="Proteomes" id="UP000468388"/>
    </source>
</evidence>
<dbReference type="InterPro" id="IPR015919">
    <property type="entry name" value="Cadherin-like_sf"/>
</dbReference>
<dbReference type="InterPro" id="IPR013785">
    <property type="entry name" value="Aldolase_TIM"/>
</dbReference>
<dbReference type="PRINTS" id="PR00740">
    <property type="entry name" value="GLHYDRLASE27"/>
</dbReference>
<feature type="chain" id="PRO_5026696749" description="Alpha-galactosidase" evidence="6">
    <location>
        <begin position="21"/>
        <end position="727"/>
    </location>
</feature>
<gene>
    <name evidence="8" type="ORF">GO495_14190</name>
</gene>
<dbReference type="InterPro" id="IPR017853">
    <property type="entry name" value="GH"/>
</dbReference>
<dbReference type="Pfam" id="PF16499">
    <property type="entry name" value="Melibiase_2"/>
    <property type="match status" value="1"/>
</dbReference>
<dbReference type="Pfam" id="PF05345">
    <property type="entry name" value="He_PIG"/>
    <property type="match status" value="1"/>
</dbReference>
<dbReference type="Gene3D" id="2.60.40.10">
    <property type="entry name" value="Immunoglobulins"/>
    <property type="match status" value="1"/>
</dbReference>
<feature type="domain" description="Alpha galactosidase C-terminal" evidence="7">
    <location>
        <begin position="655"/>
        <end position="725"/>
    </location>
</feature>
<dbReference type="InterPro" id="IPR041233">
    <property type="entry name" value="Melibiase_C"/>
</dbReference>
<dbReference type="Gene3D" id="2.60.120.260">
    <property type="entry name" value="Galactose-binding domain-like"/>
    <property type="match status" value="1"/>
</dbReference>
<comment type="catalytic activity">
    <reaction evidence="5">
        <text>Hydrolysis of terminal, non-reducing alpha-D-galactose residues in alpha-D-galactosides, including galactose oligosaccharides, galactomannans and galactolipids.</text>
        <dbReference type="EC" id="3.2.1.22"/>
    </reaction>
</comment>
<dbReference type="GO" id="GO:0005509">
    <property type="term" value="F:calcium ion binding"/>
    <property type="evidence" value="ECO:0007669"/>
    <property type="project" value="InterPro"/>
</dbReference>
<dbReference type="Gene3D" id="2.60.40.1180">
    <property type="entry name" value="Golgi alpha-mannosidase II"/>
    <property type="match status" value="1"/>
</dbReference>
<dbReference type="SUPFAM" id="SSF51011">
    <property type="entry name" value="Glycosyl hydrolase domain"/>
    <property type="match status" value="1"/>
</dbReference>
<evidence type="ECO:0000256" key="1">
    <source>
        <dbReference type="ARBA" id="ARBA00009743"/>
    </source>
</evidence>
<dbReference type="GO" id="GO:0004557">
    <property type="term" value="F:alpha-galactosidase activity"/>
    <property type="evidence" value="ECO:0007669"/>
    <property type="project" value="UniProtKB-EC"/>
</dbReference>
<dbReference type="InterPro" id="IPR013780">
    <property type="entry name" value="Glyco_hydro_b"/>
</dbReference>
<accession>A0A6N8J8X7</accession>
<proteinExistence type="inferred from homology"/>
<evidence type="ECO:0000256" key="2">
    <source>
        <dbReference type="ARBA" id="ARBA00022729"/>
    </source>
</evidence>
<dbReference type="CDD" id="cd14792">
    <property type="entry name" value="GH27"/>
    <property type="match status" value="1"/>
</dbReference>
<dbReference type="PANTHER" id="PTHR11452:SF75">
    <property type="entry name" value="ALPHA-GALACTOSIDASE MEL1"/>
    <property type="match status" value="1"/>
</dbReference>
<keyword evidence="9" id="KW-1185">Reference proteome</keyword>
<keyword evidence="4 5" id="KW-0326">Glycosidase</keyword>
<keyword evidence="3 5" id="KW-0378">Hydrolase</keyword>
<keyword evidence="2 6" id="KW-0732">Signal</keyword>
<comment type="similarity">
    <text evidence="1 5">Belongs to the glycosyl hydrolase 27 family.</text>
</comment>
<evidence type="ECO:0000256" key="5">
    <source>
        <dbReference type="RuleBase" id="RU361168"/>
    </source>
</evidence>
<feature type="signal peptide" evidence="6">
    <location>
        <begin position="1"/>
        <end position="20"/>
    </location>
</feature>
<dbReference type="OrthoDB" id="9807519at2"/>
<name>A0A6N8J8X7_9BACT</name>
<dbReference type="Pfam" id="PF17801">
    <property type="entry name" value="Melibiase_C"/>
    <property type="match status" value="1"/>
</dbReference>
<dbReference type="AlphaFoldDB" id="A0A6N8J8X7"/>
<dbReference type="RefSeq" id="WP_157300361.1">
    <property type="nucleotide sequence ID" value="NZ_BAAAZB010000006.1"/>
</dbReference>
<sequence>MWTKPWLIVFTLAISLSSFAQHRNFISLPAARFSTGDTAAWALSSYNDGHWKQVRTGHVWQEQGYDGYHGCAWYRIHVKIPSSLKNSGFWKDSLRIFLAHINDVDATYLNGVLIGKTGAFPEDEGGYVSKWPAVREYHVAVNNPAIHWDEDNVIAVRDYDGGGSGGIFMGDPYIDMLERTDGLDITMPVDEIKYGKNGMATQPLHIHNRFNTPVSGTLEYKDHTVAVQLPAYGQLSFALNVPDKEGISYYYRFTEKGSGLQVYHQQAFPYILTPPVSLVPRINSAKVYGVRPGSPFLFKVAATGIKPLTYHIDHLPSGLALDTQTGIITGILDKKGSYQTVIHVSNAKGSAVQNFVIKAGDTLSFTPTMGWNSWNCWGINVSAEKVQSSAKAMLDKGLADHGWNYINVDDGWEAPARAADSSIVTNSKFPDMPALGSWLHQRGLKFGIYSSPGPLTCGGFLGSYRQEESDARTYAGWGVDYLKYDWCSYESIADTSLEGYIKPYRIMQQALRKQNRDIIYSICQYGLKDVWKWGREVDGQSWRTTEDIEDTWESMERIGFSQDKLQAYAGPGHWNDPDMMIVGKVGWGENLHASRLTPDEQYTHVSLWCLLSAPLLIGCDLDKLDDFTLNLLTNDEVLAIDQDELGSQAKRVSANVWVKDLADGGKAVGIFNMDTTRRTISVNWKSLGLDDYHVVRDVWRQKDLGVLQSSFTKSIAPHGVMLIKLIK</sequence>
<dbReference type="EC" id="3.2.1.22" evidence="5"/>
<dbReference type="InterPro" id="IPR002241">
    <property type="entry name" value="Glyco_hydro_27"/>
</dbReference>
<dbReference type="GO" id="GO:0016020">
    <property type="term" value="C:membrane"/>
    <property type="evidence" value="ECO:0007669"/>
    <property type="project" value="InterPro"/>
</dbReference>
<protein>
    <recommendedName>
        <fullName evidence="5">Alpha-galactosidase</fullName>
        <ecNumber evidence="5">3.2.1.22</ecNumber>
    </recommendedName>
    <alternativeName>
        <fullName evidence="5">Melibiase</fullName>
    </alternativeName>
</protein>
<dbReference type="EMBL" id="WRXO01000003">
    <property type="protein sequence ID" value="MVT41735.1"/>
    <property type="molecule type" value="Genomic_DNA"/>
</dbReference>
<dbReference type="GO" id="GO:0005975">
    <property type="term" value="P:carbohydrate metabolic process"/>
    <property type="evidence" value="ECO:0007669"/>
    <property type="project" value="InterPro"/>
</dbReference>
<dbReference type="InterPro" id="IPR013783">
    <property type="entry name" value="Ig-like_fold"/>
</dbReference>
<evidence type="ECO:0000313" key="8">
    <source>
        <dbReference type="EMBL" id="MVT41735.1"/>
    </source>
</evidence>
<dbReference type="SUPFAM" id="SSF49313">
    <property type="entry name" value="Cadherin-like"/>
    <property type="match status" value="1"/>
</dbReference>
<evidence type="ECO:0000256" key="6">
    <source>
        <dbReference type="SAM" id="SignalP"/>
    </source>
</evidence>
<evidence type="ECO:0000256" key="4">
    <source>
        <dbReference type="ARBA" id="ARBA00023295"/>
    </source>
</evidence>
<keyword evidence="5" id="KW-1015">Disulfide bond</keyword>
<dbReference type="SUPFAM" id="SSF49785">
    <property type="entry name" value="Galactose-binding domain-like"/>
    <property type="match status" value="1"/>
</dbReference>
<comment type="caution">
    <text evidence="8">The sequence shown here is derived from an EMBL/GenBank/DDBJ whole genome shotgun (WGS) entry which is preliminary data.</text>
</comment>
<evidence type="ECO:0000259" key="7">
    <source>
        <dbReference type="Pfam" id="PF17801"/>
    </source>
</evidence>
<dbReference type="Gene3D" id="3.20.20.70">
    <property type="entry name" value="Aldolase class I"/>
    <property type="match status" value="1"/>
</dbReference>
<dbReference type="PANTHER" id="PTHR11452">
    <property type="entry name" value="ALPHA-GALACTOSIDASE/ALPHA-N-ACETYLGALACTOSAMINIDASE"/>
    <property type="match status" value="1"/>
</dbReference>
<reference evidence="8 9" key="1">
    <citation type="submission" date="2019-12" db="EMBL/GenBank/DDBJ databases">
        <title>The draft genomic sequence of strain Chitinophaga oryziterrae JCM 16595.</title>
        <authorList>
            <person name="Zhang X."/>
        </authorList>
    </citation>
    <scope>NUCLEOTIDE SEQUENCE [LARGE SCALE GENOMIC DNA]</scope>
    <source>
        <strain evidence="8 9">JCM 16595</strain>
    </source>
</reference>
<dbReference type="Proteomes" id="UP000468388">
    <property type="component" value="Unassembled WGS sequence"/>
</dbReference>
<dbReference type="InterPro" id="IPR008979">
    <property type="entry name" value="Galactose-bd-like_sf"/>
</dbReference>
<organism evidence="8 9">
    <name type="scientific">Chitinophaga oryziterrae</name>
    <dbReference type="NCBI Taxonomy" id="1031224"/>
    <lineage>
        <taxon>Bacteria</taxon>
        <taxon>Pseudomonadati</taxon>
        <taxon>Bacteroidota</taxon>
        <taxon>Chitinophagia</taxon>
        <taxon>Chitinophagales</taxon>
        <taxon>Chitinophagaceae</taxon>
        <taxon>Chitinophaga</taxon>
    </lineage>
</organism>
<evidence type="ECO:0000256" key="3">
    <source>
        <dbReference type="ARBA" id="ARBA00022801"/>
    </source>
</evidence>